<accession>A0A1G6N428</accession>
<keyword evidence="2" id="KW-1185">Reference proteome</keyword>
<dbReference type="Proteomes" id="UP000199034">
    <property type="component" value="Unassembled WGS sequence"/>
</dbReference>
<dbReference type="RefSeq" id="WP_090852597.1">
    <property type="nucleotide sequence ID" value="NZ_FMZM01000003.1"/>
</dbReference>
<dbReference type="Gene3D" id="1.20.1260.10">
    <property type="match status" value="1"/>
</dbReference>
<evidence type="ECO:0000313" key="2">
    <source>
        <dbReference type="Proteomes" id="UP000199034"/>
    </source>
</evidence>
<reference evidence="1 2" key="1">
    <citation type="submission" date="2016-10" db="EMBL/GenBank/DDBJ databases">
        <authorList>
            <person name="de Groot N.N."/>
        </authorList>
    </citation>
    <scope>NUCLEOTIDE SEQUENCE [LARGE SCALE GENOMIC DNA]</scope>
    <source>
        <strain evidence="1 2">CGMCC 4.6858</strain>
    </source>
</reference>
<sequence>MSDVEVLQTVLAAEHAAVYVVGALGAQTSASAQPALYGALRDAYVAHRDRRDELVDRLLRLDAAPVPAAAAYELPADLGTVAAVTARARELEAGCAATYGFLVGSTSGALRRWGVGALTDAAVRGLAFGAAAEPLPGT</sequence>
<evidence type="ECO:0000313" key="1">
    <source>
        <dbReference type="EMBL" id="SDC62592.1"/>
    </source>
</evidence>
<name>A0A1G6N428_9ACTN</name>
<dbReference type="EMBL" id="FMZM01000003">
    <property type="protein sequence ID" value="SDC62592.1"/>
    <property type="molecule type" value="Genomic_DNA"/>
</dbReference>
<proteinExistence type="predicted"/>
<dbReference type="STRING" id="1045774.SAMN05421872_103134"/>
<dbReference type="SUPFAM" id="SSF47240">
    <property type="entry name" value="Ferritin-like"/>
    <property type="match status" value="1"/>
</dbReference>
<dbReference type="InterPro" id="IPR029447">
    <property type="entry name" value="DUF4439"/>
</dbReference>
<protein>
    <submittedName>
        <fullName evidence="1">Uncharacterized protein</fullName>
    </submittedName>
</protein>
<organism evidence="1 2">
    <name type="scientific">Nocardioides lianchengensis</name>
    <dbReference type="NCBI Taxonomy" id="1045774"/>
    <lineage>
        <taxon>Bacteria</taxon>
        <taxon>Bacillati</taxon>
        <taxon>Actinomycetota</taxon>
        <taxon>Actinomycetes</taxon>
        <taxon>Propionibacteriales</taxon>
        <taxon>Nocardioidaceae</taxon>
        <taxon>Nocardioides</taxon>
    </lineage>
</organism>
<gene>
    <name evidence="1" type="ORF">SAMN05421872_103134</name>
</gene>
<dbReference type="InterPro" id="IPR009078">
    <property type="entry name" value="Ferritin-like_SF"/>
</dbReference>
<dbReference type="InterPro" id="IPR012347">
    <property type="entry name" value="Ferritin-like"/>
</dbReference>
<dbReference type="OrthoDB" id="5195580at2"/>
<dbReference type="AlphaFoldDB" id="A0A1G6N428"/>
<dbReference type="Pfam" id="PF14530">
    <property type="entry name" value="DUF4439"/>
    <property type="match status" value="1"/>
</dbReference>